<evidence type="ECO:0000313" key="2">
    <source>
        <dbReference type="Proteomes" id="UP000799424"/>
    </source>
</evidence>
<accession>A0A6A7A5U1</accession>
<dbReference type="Proteomes" id="UP000799424">
    <property type="component" value="Unassembled WGS sequence"/>
</dbReference>
<sequence>MAFLSAMKPRLSTPSFDRPTGEAERRIVWPLCGAAEFRRRRLLSTGSAAVSHVLLCAVSVLPHHASITLTSLPPA</sequence>
<evidence type="ECO:0000313" key="1">
    <source>
        <dbReference type="EMBL" id="KAF2828099.1"/>
    </source>
</evidence>
<dbReference type="EMBL" id="MU006223">
    <property type="protein sequence ID" value="KAF2828099.1"/>
    <property type="molecule type" value="Genomic_DNA"/>
</dbReference>
<reference evidence="1" key="1">
    <citation type="journal article" date="2020" name="Stud. Mycol.">
        <title>101 Dothideomycetes genomes: a test case for predicting lifestyles and emergence of pathogens.</title>
        <authorList>
            <person name="Haridas S."/>
            <person name="Albert R."/>
            <person name="Binder M."/>
            <person name="Bloem J."/>
            <person name="Labutti K."/>
            <person name="Salamov A."/>
            <person name="Andreopoulos B."/>
            <person name="Baker S."/>
            <person name="Barry K."/>
            <person name="Bills G."/>
            <person name="Bluhm B."/>
            <person name="Cannon C."/>
            <person name="Castanera R."/>
            <person name="Culley D."/>
            <person name="Daum C."/>
            <person name="Ezra D."/>
            <person name="Gonzalez J."/>
            <person name="Henrissat B."/>
            <person name="Kuo A."/>
            <person name="Liang C."/>
            <person name="Lipzen A."/>
            <person name="Lutzoni F."/>
            <person name="Magnuson J."/>
            <person name="Mondo S."/>
            <person name="Nolan M."/>
            <person name="Ohm R."/>
            <person name="Pangilinan J."/>
            <person name="Park H.-J."/>
            <person name="Ramirez L."/>
            <person name="Alfaro M."/>
            <person name="Sun H."/>
            <person name="Tritt A."/>
            <person name="Yoshinaga Y."/>
            <person name="Zwiers L.-H."/>
            <person name="Turgeon B."/>
            <person name="Goodwin S."/>
            <person name="Spatafora J."/>
            <person name="Crous P."/>
            <person name="Grigoriev I."/>
        </authorList>
    </citation>
    <scope>NUCLEOTIDE SEQUENCE</scope>
    <source>
        <strain evidence="1">CBS 113818</strain>
    </source>
</reference>
<gene>
    <name evidence="1" type="ORF">CC86DRAFT_405112</name>
</gene>
<dbReference type="AlphaFoldDB" id="A0A6A7A5U1"/>
<proteinExistence type="predicted"/>
<protein>
    <submittedName>
        <fullName evidence="1">Uncharacterized protein</fullName>
    </submittedName>
</protein>
<organism evidence="1 2">
    <name type="scientific">Ophiobolus disseminans</name>
    <dbReference type="NCBI Taxonomy" id="1469910"/>
    <lineage>
        <taxon>Eukaryota</taxon>
        <taxon>Fungi</taxon>
        <taxon>Dikarya</taxon>
        <taxon>Ascomycota</taxon>
        <taxon>Pezizomycotina</taxon>
        <taxon>Dothideomycetes</taxon>
        <taxon>Pleosporomycetidae</taxon>
        <taxon>Pleosporales</taxon>
        <taxon>Pleosporineae</taxon>
        <taxon>Phaeosphaeriaceae</taxon>
        <taxon>Ophiobolus</taxon>
    </lineage>
</organism>
<name>A0A6A7A5U1_9PLEO</name>
<keyword evidence="2" id="KW-1185">Reference proteome</keyword>